<evidence type="ECO:0000313" key="2">
    <source>
        <dbReference type="Proteomes" id="UP000238479"/>
    </source>
</evidence>
<reference evidence="1 2" key="1">
    <citation type="journal article" date="2018" name="Nat. Genet.">
        <title>The Rosa genome provides new insights in the design of modern roses.</title>
        <authorList>
            <person name="Bendahmane M."/>
        </authorList>
    </citation>
    <scope>NUCLEOTIDE SEQUENCE [LARGE SCALE GENOMIC DNA]</scope>
    <source>
        <strain evidence="2">cv. Old Blush</strain>
    </source>
</reference>
<gene>
    <name evidence="1" type="ORF">RchiOBHm_Chr1g0316531</name>
</gene>
<name>A0A2P6S7S3_ROSCH</name>
<keyword evidence="2" id="KW-1185">Reference proteome</keyword>
<accession>A0A2P6S7S3</accession>
<dbReference type="EMBL" id="PDCK01000039">
    <property type="protein sequence ID" value="PRQ54694.1"/>
    <property type="molecule type" value="Genomic_DNA"/>
</dbReference>
<sequence>MIASLSSSSKPTISERERSELGLADWVLKCLLGFGWKQGSEGTISDLSLQSSISVVQMGFQFFI</sequence>
<evidence type="ECO:0000313" key="1">
    <source>
        <dbReference type="EMBL" id="PRQ54694.1"/>
    </source>
</evidence>
<dbReference type="AlphaFoldDB" id="A0A2P6S7S3"/>
<comment type="caution">
    <text evidence="1">The sequence shown here is derived from an EMBL/GenBank/DDBJ whole genome shotgun (WGS) entry which is preliminary data.</text>
</comment>
<protein>
    <submittedName>
        <fullName evidence="1">Uncharacterized protein</fullName>
    </submittedName>
</protein>
<proteinExistence type="predicted"/>
<dbReference type="Proteomes" id="UP000238479">
    <property type="component" value="Chromosome 1"/>
</dbReference>
<organism evidence="1 2">
    <name type="scientific">Rosa chinensis</name>
    <name type="common">China rose</name>
    <dbReference type="NCBI Taxonomy" id="74649"/>
    <lineage>
        <taxon>Eukaryota</taxon>
        <taxon>Viridiplantae</taxon>
        <taxon>Streptophyta</taxon>
        <taxon>Embryophyta</taxon>
        <taxon>Tracheophyta</taxon>
        <taxon>Spermatophyta</taxon>
        <taxon>Magnoliopsida</taxon>
        <taxon>eudicotyledons</taxon>
        <taxon>Gunneridae</taxon>
        <taxon>Pentapetalae</taxon>
        <taxon>rosids</taxon>
        <taxon>fabids</taxon>
        <taxon>Rosales</taxon>
        <taxon>Rosaceae</taxon>
        <taxon>Rosoideae</taxon>
        <taxon>Rosoideae incertae sedis</taxon>
        <taxon>Rosa</taxon>
    </lineage>
</organism>
<dbReference type="Gramene" id="PRQ54694">
    <property type="protein sequence ID" value="PRQ54694"/>
    <property type="gene ID" value="RchiOBHm_Chr1g0316531"/>
</dbReference>